<dbReference type="Gene3D" id="3.40.50.300">
    <property type="entry name" value="P-loop containing nucleotide triphosphate hydrolases"/>
    <property type="match status" value="1"/>
</dbReference>
<dbReference type="AlphaFoldDB" id="A0A0C4ELC5"/>
<dbReference type="STRING" id="630390.A0A0C4ELC5"/>
<protein>
    <submittedName>
        <fullName evidence="1 2">Uncharacterized protein</fullName>
    </submittedName>
</protein>
<dbReference type="GO" id="GO:0051731">
    <property type="term" value="F:polynucleotide 5'-hydroxyl-kinase activity"/>
    <property type="evidence" value="ECO:0007669"/>
    <property type="project" value="InterPro"/>
</dbReference>
<reference evidence="1" key="2">
    <citation type="submission" date="2016-05" db="EMBL/GenBank/DDBJ databases">
        <title>Comparative analysis highlights variable genome content of wheat rusts and divergence of the mating loci.</title>
        <authorList>
            <person name="Cuomo C.A."/>
            <person name="Bakkeren G."/>
            <person name="Szabo L."/>
            <person name="Khalil H."/>
            <person name="Joly D."/>
            <person name="Goldberg J."/>
            <person name="Young S."/>
            <person name="Zeng Q."/>
            <person name="Fellers J."/>
        </authorList>
    </citation>
    <scope>NUCLEOTIDE SEQUENCE [LARGE SCALE GENOMIC DNA]</scope>
    <source>
        <strain evidence="1">1-1 BBBD Race 1</strain>
    </source>
</reference>
<dbReference type="EnsemblFungi" id="PTTG_01559-t43_1">
    <property type="protein sequence ID" value="PTTG_01559-t43_1-p1"/>
    <property type="gene ID" value="PTTG_01559"/>
</dbReference>
<dbReference type="GO" id="GO:0005634">
    <property type="term" value="C:nucleus"/>
    <property type="evidence" value="ECO:0007669"/>
    <property type="project" value="TreeGrafter"/>
</dbReference>
<reference evidence="2 3" key="3">
    <citation type="journal article" date="2017" name="G3 (Bethesda)">
        <title>Comparative analysis highlights variable genome content of wheat rusts and divergence of the mating loci.</title>
        <authorList>
            <person name="Cuomo C.A."/>
            <person name="Bakkeren G."/>
            <person name="Khalil H.B."/>
            <person name="Panwar V."/>
            <person name="Joly D."/>
            <person name="Linning R."/>
            <person name="Sakthikumar S."/>
            <person name="Song X."/>
            <person name="Adiconis X."/>
            <person name="Fan L."/>
            <person name="Goldberg J.M."/>
            <person name="Levin J.Z."/>
            <person name="Young S."/>
            <person name="Zeng Q."/>
            <person name="Anikster Y."/>
            <person name="Bruce M."/>
            <person name="Wang M."/>
            <person name="Yin C."/>
            <person name="McCallum B."/>
            <person name="Szabo L.J."/>
            <person name="Hulbert S."/>
            <person name="Chen X."/>
            <person name="Fellers J.P."/>
        </authorList>
    </citation>
    <scope>NUCLEOTIDE SEQUENCE</scope>
    <source>
        <strain evidence="2">isolate 1-1 / race 1 (BBBD)</strain>
        <strain evidence="3">Isolate 1-1 / race 1 (BBBD)</strain>
    </source>
</reference>
<dbReference type="Proteomes" id="UP000005240">
    <property type="component" value="Unassembled WGS sequence"/>
</dbReference>
<keyword evidence="3" id="KW-1185">Reference proteome</keyword>
<reference evidence="2" key="4">
    <citation type="submission" date="2025-05" db="UniProtKB">
        <authorList>
            <consortium name="EnsemblFungi"/>
        </authorList>
    </citation>
    <scope>IDENTIFICATION</scope>
    <source>
        <strain evidence="2">isolate 1-1 / race 1 (BBBD)</strain>
    </source>
</reference>
<evidence type="ECO:0000313" key="2">
    <source>
        <dbReference type="EnsemblFungi" id="PTTG_01559-t43_1-p1"/>
    </source>
</evidence>
<dbReference type="InterPro" id="IPR045116">
    <property type="entry name" value="Clp1/Grc3"/>
</dbReference>
<dbReference type="OrthoDB" id="258143at2759"/>
<accession>A0A0C4ELC5</accession>
<dbReference type="PANTHER" id="PTHR12755:SF6">
    <property type="entry name" value="POLYRIBONUCLEOTIDE 5'-HYDROXYL-KINASE CLP1"/>
    <property type="match status" value="1"/>
</dbReference>
<dbReference type="GO" id="GO:0006388">
    <property type="term" value="P:tRNA splicing, via endonucleolytic cleavage and ligation"/>
    <property type="evidence" value="ECO:0007669"/>
    <property type="project" value="TreeGrafter"/>
</dbReference>
<dbReference type="InterPro" id="IPR027417">
    <property type="entry name" value="P-loop_NTPase"/>
</dbReference>
<gene>
    <name evidence="1" type="ORF">PTTG_01559</name>
</gene>
<evidence type="ECO:0000313" key="1">
    <source>
        <dbReference type="EMBL" id="OAW00227.1"/>
    </source>
</evidence>
<dbReference type="VEuPathDB" id="FungiDB:PTTG_01559"/>
<name>A0A0C4ELC5_PUCT1</name>
<proteinExistence type="predicted"/>
<dbReference type="PANTHER" id="PTHR12755">
    <property type="entry name" value="CLEAVAGE/POLYADENYLATION FACTOR IA SUBUNIT CLP1P"/>
    <property type="match status" value="1"/>
</dbReference>
<dbReference type="EMBL" id="ADAS02000001">
    <property type="protein sequence ID" value="OAW00227.1"/>
    <property type="molecule type" value="Genomic_DNA"/>
</dbReference>
<organism evidence="1">
    <name type="scientific">Puccinia triticina (isolate 1-1 / race 1 (BBBD))</name>
    <name type="common">Brown leaf rust fungus</name>
    <dbReference type="NCBI Taxonomy" id="630390"/>
    <lineage>
        <taxon>Eukaryota</taxon>
        <taxon>Fungi</taxon>
        <taxon>Dikarya</taxon>
        <taxon>Basidiomycota</taxon>
        <taxon>Pucciniomycotina</taxon>
        <taxon>Pucciniomycetes</taxon>
        <taxon>Pucciniales</taxon>
        <taxon>Pucciniaceae</taxon>
        <taxon>Puccinia</taxon>
    </lineage>
</organism>
<evidence type="ECO:0000313" key="3">
    <source>
        <dbReference type="Proteomes" id="UP000005240"/>
    </source>
</evidence>
<sequence>MVIGSLASGKSTLIKSLANWAVKSGRTKVEGPGLLLVNLNPNDVLLPFGSTPTTGPPVLLPLPALDPNQPSTPNPALFAPPLNALSFFYGHTQFSRNIGLAEVLIKEVGTALETRIEKSGETALWRGGLLIDTPAEFSEKAKGGLVKSVVRALGGNEKLHLEISKLMSTNKTVQVVRVPKNGGTLLIEGV</sequence>
<reference evidence="1" key="1">
    <citation type="submission" date="2009-11" db="EMBL/GenBank/DDBJ databases">
        <authorList>
            <consortium name="The Broad Institute Genome Sequencing Platform"/>
            <person name="Ward D."/>
            <person name="Feldgarden M."/>
            <person name="Earl A."/>
            <person name="Young S.K."/>
            <person name="Zeng Q."/>
            <person name="Koehrsen M."/>
            <person name="Alvarado L."/>
            <person name="Berlin A."/>
            <person name="Bochicchio J."/>
            <person name="Borenstein D."/>
            <person name="Chapman S.B."/>
            <person name="Chen Z."/>
            <person name="Engels R."/>
            <person name="Freedman E."/>
            <person name="Gellesch M."/>
            <person name="Goldberg J."/>
            <person name="Griggs A."/>
            <person name="Gujja S."/>
            <person name="Heilman E."/>
            <person name="Heiman D."/>
            <person name="Hepburn T."/>
            <person name="Howarth C."/>
            <person name="Jen D."/>
            <person name="Larson L."/>
            <person name="Lewis B."/>
            <person name="Mehta T."/>
            <person name="Park D."/>
            <person name="Pearson M."/>
            <person name="Roberts A."/>
            <person name="Saif S."/>
            <person name="Shea T."/>
            <person name="Shenoy N."/>
            <person name="Sisk P."/>
            <person name="Stolte C."/>
            <person name="Sykes S."/>
            <person name="Thomson T."/>
            <person name="Walk T."/>
            <person name="White J."/>
            <person name="Yandava C."/>
            <person name="Izard J."/>
            <person name="Baranova O.V."/>
            <person name="Blanton J.M."/>
            <person name="Tanner A.C."/>
            <person name="Dewhirst F.E."/>
            <person name="Haas B."/>
            <person name="Nusbaum C."/>
            <person name="Birren B."/>
        </authorList>
    </citation>
    <scope>NUCLEOTIDE SEQUENCE [LARGE SCALE GENOMIC DNA]</scope>
    <source>
        <strain evidence="1">1-1 BBBD Race 1</strain>
    </source>
</reference>